<feature type="repeat" description="LDL-receptor class B" evidence="11">
    <location>
        <begin position="109"/>
        <end position="151"/>
    </location>
</feature>
<dbReference type="Pfam" id="PF00057">
    <property type="entry name" value="Ldl_recept_a"/>
    <property type="match status" value="2"/>
</dbReference>
<dbReference type="Pfam" id="PF14670">
    <property type="entry name" value="FXa_inhibition"/>
    <property type="match status" value="2"/>
</dbReference>
<dbReference type="Pfam" id="PF00058">
    <property type="entry name" value="Ldl_recept_b"/>
    <property type="match status" value="10"/>
</dbReference>
<evidence type="ECO:0000256" key="11">
    <source>
        <dbReference type="PROSITE-ProRule" id="PRU00461"/>
    </source>
</evidence>
<feature type="domain" description="EGF-like" evidence="15">
    <location>
        <begin position="1186"/>
        <end position="1223"/>
    </location>
</feature>
<feature type="region of interest" description="Disordered" evidence="12">
    <location>
        <begin position="1478"/>
        <end position="1504"/>
    </location>
</feature>
<keyword evidence="2" id="KW-0245">EGF-like domain</keyword>
<keyword evidence="5" id="KW-0677">Repeat</keyword>
<reference evidence="16" key="1">
    <citation type="journal article" date="2019" name="bioRxiv">
        <title>The Genome of the Zebra Mussel, Dreissena polymorpha: A Resource for Invasive Species Research.</title>
        <authorList>
            <person name="McCartney M.A."/>
            <person name="Auch B."/>
            <person name="Kono T."/>
            <person name="Mallez S."/>
            <person name="Zhang Y."/>
            <person name="Obille A."/>
            <person name="Becker A."/>
            <person name="Abrahante J.E."/>
            <person name="Garbe J."/>
            <person name="Badalamenti J.P."/>
            <person name="Herman A."/>
            <person name="Mangelson H."/>
            <person name="Liachko I."/>
            <person name="Sullivan S."/>
            <person name="Sone E.D."/>
            <person name="Koren S."/>
            <person name="Silverstein K.A.T."/>
            <person name="Beckman K.B."/>
            <person name="Gohl D.M."/>
        </authorList>
    </citation>
    <scope>NUCLEOTIDE SEQUENCE</scope>
    <source>
        <strain evidence="16">Duluth1</strain>
        <tissue evidence="16">Whole animal</tissue>
    </source>
</reference>
<evidence type="ECO:0000313" key="16">
    <source>
        <dbReference type="EMBL" id="KAH3884133.1"/>
    </source>
</evidence>
<evidence type="ECO:0000256" key="14">
    <source>
        <dbReference type="SAM" id="SignalP"/>
    </source>
</evidence>
<feature type="disulfide bond" evidence="10">
    <location>
        <begin position="1267"/>
        <end position="1279"/>
    </location>
</feature>
<dbReference type="InterPro" id="IPR002172">
    <property type="entry name" value="LDrepeatLR_classA_rpt"/>
</dbReference>
<evidence type="ECO:0000256" key="10">
    <source>
        <dbReference type="PROSITE-ProRule" id="PRU00124"/>
    </source>
</evidence>
<name>A0A9D4MUR6_DREPO</name>
<keyword evidence="6 13" id="KW-0472">Membrane</keyword>
<feature type="repeat" description="LDL-receptor class B" evidence="11">
    <location>
        <begin position="731"/>
        <end position="773"/>
    </location>
</feature>
<evidence type="ECO:0000256" key="13">
    <source>
        <dbReference type="SAM" id="Phobius"/>
    </source>
</evidence>
<feature type="disulfide bond" evidence="10">
    <location>
        <begin position="1274"/>
        <end position="1292"/>
    </location>
</feature>
<dbReference type="SUPFAM" id="SSF57196">
    <property type="entry name" value="EGF/Laminin"/>
    <property type="match status" value="3"/>
</dbReference>
<comment type="caution">
    <text evidence="10">Lacks conserved residue(s) required for the propagation of feature annotation.</text>
</comment>
<feature type="domain" description="EGF-like" evidence="15">
    <location>
        <begin position="1241"/>
        <end position="1280"/>
    </location>
</feature>
<dbReference type="InterPro" id="IPR000742">
    <property type="entry name" value="EGF"/>
</dbReference>
<evidence type="ECO:0000313" key="17">
    <source>
        <dbReference type="Proteomes" id="UP000828390"/>
    </source>
</evidence>
<feature type="repeat" description="LDL-receptor class B" evidence="11">
    <location>
        <begin position="774"/>
        <end position="817"/>
    </location>
</feature>
<feature type="region of interest" description="Disordered" evidence="12">
    <location>
        <begin position="1530"/>
        <end position="1579"/>
    </location>
</feature>
<keyword evidence="7 10" id="KW-1015">Disulfide bond</keyword>
<dbReference type="PROSITE" id="PS51120">
    <property type="entry name" value="LDLRB"/>
    <property type="match status" value="12"/>
</dbReference>
<keyword evidence="4 14" id="KW-0732">Signal</keyword>
<evidence type="ECO:0000256" key="12">
    <source>
        <dbReference type="SAM" id="MobiDB-lite"/>
    </source>
</evidence>
<comment type="subcellular location">
    <subcellularLocation>
        <location evidence="1">Membrane</location>
        <topology evidence="1">Single-pass membrane protein</topology>
    </subcellularLocation>
</comment>
<dbReference type="Gene3D" id="2.120.10.30">
    <property type="entry name" value="TolB, C-terminal domain"/>
    <property type="match status" value="4"/>
</dbReference>
<dbReference type="InterPro" id="IPR000033">
    <property type="entry name" value="LDLR_classB_rpt"/>
</dbReference>
<dbReference type="Gene3D" id="2.10.25.10">
    <property type="entry name" value="Laminin"/>
    <property type="match status" value="2"/>
</dbReference>
<evidence type="ECO:0000259" key="15">
    <source>
        <dbReference type="SMART" id="SM00181"/>
    </source>
</evidence>
<dbReference type="GO" id="GO:0016020">
    <property type="term" value="C:membrane"/>
    <property type="evidence" value="ECO:0007669"/>
    <property type="project" value="UniProtKB-SubCell"/>
</dbReference>
<evidence type="ECO:0000256" key="8">
    <source>
        <dbReference type="ARBA" id="ARBA00023170"/>
    </source>
</evidence>
<dbReference type="SMART" id="SM00181">
    <property type="entry name" value="EGF"/>
    <property type="match status" value="5"/>
</dbReference>
<evidence type="ECO:0000256" key="4">
    <source>
        <dbReference type="ARBA" id="ARBA00022729"/>
    </source>
</evidence>
<dbReference type="InterPro" id="IPR050778">
    <property type="entry name" value="Cueball_EGF_LRP_Nidogen"/>
</dbReference>
<dbReference type="PROSITE" id="PS50068">
    <property type="entry name" value="LDLRA_2"/>
    <property type="match status" value="3"/>
</dbReference>
<comment type="caution">
    <text evidence="16">The sequence shown here is derived from an EMBL/GenBank/DDBJ whole genome shotgun (WGS) entry which is preliminary data.</text>
</comment>
<gene>
    <name evidence="16" type="ORF">DPMN_008105</name>
</gene>
<protein>
    <recommendedName>
        <fullName evidence="15">EGF-like domain-containing protein</fullName>
    </recommendedName>
</protein>
<feature type="disulfide bond" evidence="10">
    <location>
        <begin position="1286"/>
        <end position="1301"/>
    </location>
</feature>
<dbReference type="CDD" id="cd00112">
    <property type="entry name" value="LDLa"/>
    <property type="match status" value="2"/>
</dbReference>
<feature type="domain" description="EGF-like" evidence="15">
    <location>
        <begin position="295"/>
        <end position="339"/>
    </location>
</feature>
<evidence type="ECO:0000256" key="6">
    <source>
        <dbReference type="ARBA" id="ARBA00023136"/>
    </source>
</evidence>
<feature type="disulfide bond" evidence="10">
    <location>
        <begin position="1323"/>
        <end position="1338"/>
    </location>
</feature>
<dbReference type="PANTHER" id="PTHR46513:SF41">
    <property type="entry name" value="LOW-DENSITY LIPOPROTEIN RECEPTOR-RELATED PROTEIN"/>
    <property type="match status" value="1"/>
</dbReference>
<evidence type="ECO:0000256" key="9">
    <source>
        <dbReference type="ARBA" id="ARBA00023180"/>
    </source>
</evidence>
<dbReference type="SMART" id="SM00192">
    <property type="entry name" value="LDLa"/>
    <property type="match status" value="3"/>
</dbReference>
<feature type="disulfide bond" evidence="10">
    <location>
        <begin position="1249"/>
        <end position="1264"/>
    </location>
</feature>
<keyword evidence="13" id="KW-0812">Transmembrane</keyword>
<dbReference type="FunFam" id="2.120.10.30:FF:000241">
    <property type="entry name" value="Low-density lipoprotein receptor-related protein 6"/>
    <property type="match status" value="3"/>
</dbReference>
<organism evidence="16 17">
    <name type="scientific">Dreissena polymorpha</name>
    <name type="common">Zebra mussel</name>
    <name type="synonym">Mytilus polymorpha</name>
    <dbReference type="NCBI Taxonomy" id="45954"/>
    <lineage>
        <taxon>Eukaryota</taxon>
        <taxon>Metazoa</taxon>
        <taxon>Spiralia</taxon>
        <taxon>Lophotrochozoa</taxon>
        <taxon>Mollusca</taxon>
        <taxon>Bivalvia</taxon>
        <taxon>Autobranchia</taxon>
        <taxon>Heteroconchia</taxon>
        <taxon>Euheterodonta</taxon>
        <taxon>Imparidentia</taxon>
        <taxon>Neoheterodontei</taxon>
        <taxon>Myida</taxon>
        <taxon>Dreissenoidea</taxon>
        <taxon>Dreissenidae</taxon>
        <taxon>Dreissena</taxon>
    </lineage>
</organism>
<feature type="domain" description="EGF-like" evidence="15">
    <location>
        <begin position="560"/>
        <end position="597"/>
    </location>
</feature>
<keyword evidence="17" id="KW-1185">Reference proteome</keyword>
<dbReference type="SMART" id="SM00135">
    <property type="entry name" value="LY"/>
    <property type="match status" value="19"/>
</dbReference>
<keyword evidence="13" id="KW-1133">Transmembrane helix</keyword>
<dbReference type="Proteomes" id="UP000828390">
    <property type="component" value="Unassembled WGS sequence"/>
</dbReference>
<proteinExistence type="predicted"/>
<dbReference type="InterPro" id="IPR011042">
    <property type="entry name" value="6-blade_b-propeller_TolB-like"/>
</dbReference>
<evidence type="ECO:0000256" key="5">
    <source>
        <dbReference type="ARBA" id="ARBA00022737"/>
    </source>
</evidence>
<feature type="repeat" description="LDL-receptor class B" evidence="11">
    <location>
        <begin position="152"/>
        <end position="197"/>
    </location>
</feature>
<sequence>MGPIPLLFLIFGLVSLSRGNPQLLLANRKDIRLINITSSGKANVSVILNHLDDALGVDFLYTEGYVFWTDINLEMIKRAVINRTQPTIKGIITTGLVSPDGLACDWIGKKLYWTDAETNRIEVSDLDGNYRKVLYWQNLDQPRAIALDPYHGFIFWTDWGENPKIERAGMDGQPNSRAVIVDENIYWPNGLTIDYEEWRIYWADAKLNYIHTCTFEGRDRRVVAVKTGDDDPTLPHPFAITMLGNDLYWTDWSSKAIHTCDKKTGIEGRRVLTEIQSPMDVIVYDAARQKPGINPCGSNNGGCSHLCLLSPVPLSALQAGHQCACPTGVRLLEDGKTCADGAQQMLLLARRTDIRVISLDMPDFTDIVLQLDNIKHSIAIDFDPVEGYVYWTDDEVRAIRRAYLNGTGQITLIDTEVDHPDGIAVDWIGRNLYWTDTGTDRIEVARLNGTSRKILISDNLDEPRALCLDPEHGYIWWTDWGKEPKIERAFLDGTNRSVIINTDLSWPNGIVVDYREDKIYWCDAKLDLIEVANMDGSGRRVLVRDNLPHLFGFSLLGTNPCGENNGWCSHLCLYTPNGAQCACPGGLELINNGKKCIAPDAFLLFTREEDIKRMSLSISTAHRVTSLPLKDIEKVLSIDFDIGDNRIYWTDGESMSISRAFMNGSSSEKIIDFDIAGPEGMAVDWLAHNIYWADSESNRIQVARLNGTSRRVLIWKDLSHPKAIALDPPNGYMYWTDWAQPPRLERAWLDGSHREVIISDIGRVYGLTIDYSQRRLYWADMDKKTIESSDMNGTNRTRILTLEVLNKPMALTQYQDYLYWTDWETHTIEKANKTSGSNRTMVLEDLDKVMDLLVFHHSRQSGWNNCIKNNGGCSHLCLAMPDAVNLTKQVSCACPTHYTLDNKSCVPPQSFLLFSRKSDISRLLVLEDDSDASPDVILPLTDVNKIRAIDYDPVKEHIYWIGGKSKSIKHAKVDGSEDGVVLNKKDSDGNIRPFDLAIDPFSRVLFYSSAETDSITFVHLELDVSGVVVQGPHYKPRYLAVNPFKGHLYWTSEKSPPTIQRSLLDGTEVISLFHSDLSKPGPIAVDPNEDLLFWADQEDNVIECSDLSGGNRKVLLNGKTTDKLQTVTGIAVFEQYLYWVDKDKKFIGRMDKKTGSNVTIILGRVPNLTDIHAAMQIDPEFLKAHPCARNNGNCSYICIAKSSQSAQCSCPNDLVLVDERSCAEKTTCKASEFTCTTKSAECVPNNWVCDGTADCTDKSDEKDCPVCEPNFFLCNDKKCIPEVQVCDGIPHCADRGDEAGCCKKESETKCADGNKCYERVGRCDGKQDCEDNSDESGCDNQTSSADTKSVSPYVIVAVVVGVFAIIVVGVLVFACRRKSPEFPYEMHEKIVLKPIHSSEAPNSSVKPKRSKKHERKALISATLSLGSETVYDRNHVTGASSSSSAVTQYPKETLNPPPSPVTDRSVCVGEYSDYKTNSSSVHSYKKHRRRHGHVPPPPTTPCSTDVCEDSEPYFRQQNKFFNFSIPEMAYDSDPYPPPPTPHSNYFSDELTSCPDSPTTERSYFNPYPPPPSPVATSDC</sequence>
<keyword evidence="8" id="KW-0675">Receptor</keyword>
<feature type="chain" id="PRO_5039708916" description="EGF-like domain-containing protein" evidence="14">
    <location>
        <begin position="20"/>
        <end position="1579"/>
    </location>
</feature>
<evidence type="ECO:0000256" key="3">
    <source>
        <dbReference type="ARBA" id="ARBA00022583"/>
    </source>
</evidence>
<evidence type="ECO:0000256" key="7">
    <source>
        <dbReference type="ARBA" id="ARBA00023157"/>
    </source>
</evidence>
<feature type="region of interest" description="Disordered" evidence="12">
    <location>
        <begin position="1327"/>
        <end position="1346"/>
    </location>
</feature>
<dbReference type="PANTHER" id="PTHR46513">
    <property type="entry name" value="VITELLOGENIN RECEPTOR-LIKE PROTEIN-RELATED-RELATED"/>
    <property type="match status" value="1"/>
</dbReference>
<reference evidence="16" key="2">
    <citation type="submission" date="2020-11" db="EMBL/GenBank/DDBJ databases">
        <authorList>
            <person name="McCartney M.A."/>
            <person name="Auch B."/>
            <person name="Kono T."/>
            <person name="Mallez S."/>
            <person name="Becker A."/>
            <person name="Gohl D.M."/>
            <person name="Silverstein K.A.T."/>
            <person name="Koren S."/>
            <person name="Bechman K.B."/>
            <person name="Herman A."/>
            <person name="Abrahante J.E."/>
            <person name="Garbe J."/>
        </authorList>
    </citation>
    <scope>NUCLEOTIDE SEQUENCE</scope>
    <source>
        <strain evidence="16">Duluth1</strain>
        <tissue evidence="16">Whole animal</tissue>
    </source>
</reference>
<feature type="compositionally biased region" description="Basic residues" evidence="12">
    <location>
        <begin position="1483"/>
        <end position="1493"/>
    </location>
</feature>
<feature type="repeat" description="LDL-receptor class B" evidence="11">
    <location>
        <begin position="517"/>
        <end position="559"/>
    </location>
</feature>
<feature type="repeat" description="LDL-receptor class B" evidence="11">
    <location>
        <begin position="688"/>
        <end position="730"/>
    </location>
</feature>
<feature type="repeat" description="LDL-receptor class B" evidence="11">
    <location>
        <begin position="1046"/>
        <end position="1089"/>
    </location>
</feature>
<keyword evidence="9" id="KW-0325">Glycoprotein</keyword>
<feature type="region of interest" description="Disordered" evidence="12">
    <location>
        <begin position="1438"/>
        <end position="1464"/>
    </location>
</feature>
<dbReference type="SUPFAM" id="SSF63825">
    <property type="entry name" value="YWTD domain"/>
    <property type="match status" value="4"/>
</dbReference>
<dbReference type="SUPFAM" id="SSF57424">
    <property type="entry name" value="LDL receptor-like module"/>
    <property type="match status" value="2"/>
</dbReference>
<feature type="repeat" description="LDL-receptor class B" evidence="11">
    <location>
        <begin position="430"/>
        <end position="472"/>
    </location>
</feature>
<accession>A0A9D4MUR6</accession>
<feature type="compositionally biased region" description="Polar residues" evidence="12">
    <location>
        <begin position="1542"/>
        <end position="1562"/>
    </location>
</feature>
<evidence type="ECO:0000256" key="1">
    <source>
        <dbReference type="ARBA" id="ARBA00004167"/>
    </source>
</evidence>
<feature type="transmembrane region" description="Helical" evidence="13">
    <location>
        <begin position="1353"/>
        <end position="1374"/>
    </location>
</feature>
<dbReference type="InterPro" id="IPR036055">
    <property type="entry name" value="LDL_receptor-like_sf"/>
</dbReference>
<dbReference type="FunFam" id="2.120.10.30:FF:000001">
    <property type="entry name" value="Low-density lipoprotein receptor-related protein 6"/>
    <property type="match status" value="1"/>
</dbReference>
<dbReference type="PRINTS" id="PR00261">
    <property type="entry name" value="LDLRECEPTOR"/>
</dbReference>
<feature type="signal peptide" evidence="14">
    <location>
        <begin position="1"/>
        <end position="19"/>
    </location>
</feature>
<feature type="domain" description="EGF-like" evidence="15">
    <location>
        <begin position="865"/>
        <end position="906"/>
    </location>
</feature>
<dbReference type="GO" id="GO:0006897">
    <property type="term" value="P:endocytosis"/>
    <property type="evidence" value="ECO:0007669"/>
    <property type="project" value="UniProtKB-KW"/>
</dbReference>
<feature type="repeat" description="LDL-receptor class B" evidence="11">
    <location>
        <begin position="473"/>
        <end position="516"/>
    </location>
</feature>
<evidence type="ECO:0000256" key="2">
    <source>
        <dbReference type="ARBA" id="ARBA00022536"/>
    </source>
</evidence>
<feature type="repeat" description="LDL-receptor class B" evidence="11">
    <location>
        <begin position="387"/>
        <end position="429"/>
    </location>
</feature>
<dbReference type="Gene3D" id="4.10.400.10">
    <property type="entry name" value="Low-density Lipoprotein Receptor"/>
    <property type="match status" value="3"/>
</dbReference>
<feature type="repeat" description="LDL-receptor class B" evidence="11">
    <location>
        <begin position="64"/>
        <end position="108"/>
    </location>
</feature>
<keyword evidence="3" id="KW-0254">Endocytosis</keyword>
<dbReference type="EMBL" id="JAIWYP010000001">
    <property type="protein sequence ID" value="KAH3884133.1"/>
    <property type="molecule type" value="Genomic_DNA"/>
</dbReference>
<feature type="repeat" description="LDL-receptor class B" evidence="11">
    <location>
        <begin position="645"/>
        <end position="687"/>
    </location>
</feature>